<sequence>MLMCVGMVALVVALVGGFAWVGFAMQQGFDGLSKNLGKELGSGFDHLTSALQLGSTFIEADHAVTMDACALSDFPELWPGVADRLLAGLRSDDTAQTLCSLLLLRKLFKQLQMRPANRRQPLEDLAAKILPTLLILGPALATAAARRDAASGGVQERSLLRAA</sequence>
<dbReference type="InterPro" id="IPR016024">
    <property type="entry name" value="ARM-type_fold"/>
</dbReference>
<name>A0A1Q9DXL9_SYMMI</name>
<proteinExistence type="predicted"/>
<dbReference type="Proteomes" id="UP000186817">
    <property type="component" value="Unassembled WGS sequence"/>
</dbReference>
<keyword evidence="2" id="KW-1185">Reference proteome</keyword>
<gene>
    <name evidence="1" type="ORF">AK812_SmicGene17498</name>
</gene>
<dbReference type="SUPFAM" id="SSF48371">
    <property type="entry name" value="ARM repeat"/>
    <property type="match status" value="1"/>
</dbReference>
<comment type="caution">
    <text evidence="1">The sequence shown here is derived from an EMBL/GenBank/DDBJ whole genome shotgun (WGS) entry which is preliminary data.</text>
</comment>
<accession>A0A1Q9DXL9</accession>
<evidence type="ECO:0000313" key="1">
    <source>
        <dbReference type="EMBL" id="OLP99906.1"/>
    </source>
</evidence>
<protein>
    <submittedName>
        <fullName evidence="1">Uncharacterized protein</fullName>
    </submittedName>
</protein>
<dbReference type="AlphaFoldDB" id="A0A1Q9DXL9"/>
<evidence type="ECO:0000313" key="2">
    <source>
        <dbReference type="Proteomes" id="UP000186817"/>
    </source>
</evidence>
<reference evidence="1 2" key="1">
    <citation type="submission" date="2016-02" db="EMBL/GenBank/DDBJ databases">
        <title>Genome analysis of coral dinoflagellate symbionts highlights evolutionary adaptations to a symbiotic lifestyle.</title>
        <authorList>
            <person name="Aranda M."/>
            <person name="Li Y."/>
            <person name="Liew Y.J."/>
            <person name="Baumgarten S."/>
            <person name="Simakov O."/>
            <person name="Wilson M."/>
            <person name="Piel J."/>
            <person name="Ashoor H."/>
            <person name="Bougouffa S."/>
            <person name="Bajic V.B."/>
            <person name="Ryu T."/>
            <person name="Ravasi T."/>
            <person name="Bayer T."/>
            <person name="Micklem G."/>
            <person name="Kim H."/>
            <person name="Bhak J."/>
            <person name="Lajeunesse T.C."/>
            <person name="Voolstra C.R."/>
        </authorList>
    </citation>
    <scope>NUCLEOTIDE SEQUENCE [LARGE SCALE GENOMIC DNA]</scope>
    <source>
        <strain evidence="1 2">CCMP2467</strain>
    </source>
</reference>
<dbReference type="EMBL" id="LSRX01000346">
    <property type="protein sequence ID" value="OLP99906.1"/>
    <property type="molecule type" value="Genomic_DNA"/>
</dbReference>
<dbReference type="InterPro" id="IPR011989">
    <property type="entry name" value="ARM-like"/>
</dbReference>
<organism evidence="1 2">
    <name type="scientific">Symbiodinium microadriaticum</name>
    <name type="common">Dinoflagellate</name>
    <name type="synonym">Zooxanthella microadriatica</name>
    <dbReference type="NCBI Taxonomy" id="2951"/>
    <lineage>
        <taxon>Eukaryota</taxon>
        <taxon>Sar</taxon>
        <taxon>Alveolata</taxon>
        <taxon>Dinophyceae</taxon>
        <taxon>Suessiales</taxon>
        <taxon>Symbiodiniaceae</taxon>
        <taxon>Symbiodinium</taxon>
    </lineage>
</organism>
<dbReference type="Gene3D" id="1.25.10.10">
    <property type="entry name" value="Leucine-rich Repeat Variant"/>
    <property type="match status" value="1"/>
</dbReference>